<dbReference type="Gene3D" id="3.40.190.10">
    <property type="entry name" value="Periplasmic binding protein-like II"/>
    <property type="match status" value="2"/>
</dbReference>
<organism evidence="6 7">
    <name type="scientific">Sulfuriroseicoccus oceanibius</name>
    <dbReference type="NCBI Taxonomy" id="2707525"/>
    <lineage>
        <taxon>Bacteria</taxon>
        <taxon>Pseudomonadati</taxon>
        <taxon>Verrucomicrobiota</taxon>
        <taxon>Verrucomicrobiia</taxon>
        <taxon>Verrucomicrobiales</taxon>
        <taxon>Verrucomicrobiaceae</taxon>
        <taxon>Sulfuriroseicoccus</taxon>
    </lineage>
</organism>
<dbReference type="Pfam" id="PF00126">
    <property type="entry name" value="HTH_1"/>
    <property type="match status" value="1"/>
</dbReference>
<proteinExistence type="inferred from homology"/>
<dbReference type="AlphaFoldDB" id="A0A6B3L4A4"/>
<sequence>MEIRQLEYFVALVEEKTFSAAAARCGVAQPSLSQQIKKLELELGADVVVRRRSGVELTAAGKLLWRRAAAILGLVGDVERLFLDRGELIAERVTVGAIPTIAPYWLPEILRQMRARFPEVSIDLVEDETVRLLELVLAGDVDFAITSDMDVDVSGLIDRRLFDEPLWLTVAADSELAQSDVVDVERLKEEALLVMQEGHCLTDQTVRQCRARDFKPRTGIRCSSLETLVGLIEAGLGVGFIPEMARAVYGKRAVRMVEVAAGRFSRSVRIVSRADKVFAPHERRLVELITEHVETGGGNG</sequence>
<gene>
    <name evidence="6" type="ORF">G3M56_013695</name>
</gene>
<dbReference type="GO" id="GO:0032993">
    <property type="term" value="C:protein-DNA complex"/>
    <property type="evidence" value="ECO:0007669"/>
    <property type="project" value="TreeGrafter"/>
</dbReference>
<evidence type="ECO:0000256" key="5">
    <source>
        <dbReference type="ARBA" id="ARBA00023163"/>
    </source>
</evidence>
<keyword evidence="2" id="KW-0805">Transcription regulation</keyword>
<keyword evidence="3" id="KW-0238">DNA-binding</keyword>
<evidence type="ECO:0000313" key="7">
    <source>
        <dbReference type="Proteomes" id="UP000475117"/>
    </source>
</evidence>
<dbReference type="InterPro" id="IPR005119">
    <property type="entry name" value="LysR_subst-bd"/>
</dbReference>
<accession>A0A6B3L4A4</accession>
<dbReference type="InterPro" id="IPR000847">
    <property type="entry name" value="LysR_HTH_N"/>
</dbReference>
<dbReference type="InterPro" id="IPR036390">
    <property type="entry name" value="WH_DNA-bd_sf"/>
</dbReference>
<evidence type="ECO:0000256" key="1">
    <source>
        <dbReference type="ARBA" id="ARBA00009437"/>
    </source>
</evidence>
<dbReference type="Pfam" id="PF03466">
    <property type="entry name" value="LysR_substrate"/>
    <property type="match status" value="1"/>
</dbReference>
<dbReference type="SUPFAM" id="SSF53850">
    <property type="entry name" value="Periplasmic binding protein-like II"/>
    <property type="match status" value="1"/>
</dbReference>
<evidence type="ECO:0000256" key="2">
    <source>
        <dbReference type="ARBA" id="ARBA00023015"/>
    </source>
</evidence>
<evidence type="ECO:0000313" key="6">
    <source>
        <dbReference type="EMBL" id="QQL44907.1"/>
    </source>
</evidence>
<protein>
    <submittedName>
        <fullName evidence="6">LysR family transcriptional regulator</fullName>
    </submittedName>
</protein>
<dbReference type="GO" id="GO:0003700">
    <property type="term" value="F:DNA-binding transcription factor activity"/>
    <property type="evidence" value="ECO:0007669"/>
    <property type="project" value="InterPro"/>
</dbReference>
<dbReference type="PANTHER" id="PTHR30346:SF26">
    <property type="entry name" value="HYDROGEN PEROXIDE-INDUCIBLE GENES ACTIVATOR"/>
    <property type="match status" value="1"/>
</dbReference>
<dbReference type="CDD" id="cd08411">
    <property type="entry name" value="PBP2_OxyR"/>
    <property type="match status" value="1"/>
</dbReference>
<comment type="similarity">
    <text evidence="1">Belongs to the LysR transcriptional regulatory family.</text>
</comment>
<evidence type="ECO:0000256" key="4">
    <source>
        <dbReference type="ARBA" id="ARBA00023159"/>
    </source>
</evidence>
<dbReference type="FunFam" id="1.10.10.10:FF:000001">
    <property type="entry name" value="LysR family transcriptional regulator"/>
    <property type="match status" value="1"/>
</dbReference>
<name>A0A6B3L4A4_9BACT</name>
<dbReference type="RefSeq" id="WP_164364758.1">
    <property type="nucleotide sequence ID" value="NZ_CP066776.1"/>
</dbReference>
<dbReference type="PROSITE" id="PS50931">
    <property type="entry name" value="HTH_LYSR"/>
    <property type="match status" value="1"/>
</dbReference>
<dbReference type="KEGG" id="soa:G3M56_013695"/>
<dbReference type="EMBL" id="CP066776">
    <property type="protein sequence ID" value="QQL44907.1"/>
    <property type="molecule type" value="Genomic_DNA"/>
</dbReference>
<dbReference type="PRINTS" id="PR00039">
    <property type="entry name" value="HTHLYSR"/>
</dbReference>
<keyword evidence="7" id="KW-1185">Reference proteome</keyword>
<dbReference type="PANTHER" id="PTHR30346">
    <property type="entry name" value="TRANSCRIPTIONAL DUAL REGULATOR HCAR-RELATED"/>
    <property type="match status" value="1"/>
</dbReference>
<reference evidence="6 7" key="1">
    <citation type="submission" date="2020-12" db="EMBL/GenBank/DDBJ databases">
        <title>Sulforoseuscoccus oceanibium gen. nov., sp. nov., a representative of the phylum Verrucomicrobia with special cytoplasmic membrane, and proposal of Sulforoseuscoccusaceae fam. nov.</title>
        <authorList>
            <person name="Xi F."/>
        </authorList>
    </citation>
    <scope>NUCLEOTIDE SEQUENCE [LARGE SCALE GENOMIC DNA]</scope>
    <source>
        <strain evidence="6 7">T37</strain>
    </source>
</reference>
<evidence type="ECO:0000256" key="3">
    <source>
        <dbReference type="ARBA" id="ARBA00023125"/>
    </source>
</evidence>
<dbReference type="Proteomes" id="UP000475117">
    <property type="component" value="Chromosome"/>
</dbReference>
<dbReference type="InterPro" id="IPR036388">
    <property type="entry name" value="WH-like_DNA-bd_sf"/>
</dbReference>
<dbReference type="Gene3D" id="1.10.10.10">
    <property type="entry name" value="Winged helix-like DNA-binding domain superfamily/Winged helix DNA-binding domain"/>
    <property type="match status" value="1"/>
</dbReference>
<keyword evidence="5" id="KW-0804">Transcription</keyword>
<dbReference type="GO" id="GO:0003677">
    <property type="term" value="F:DNA binding"/>
    <property type="evidence" value="ECO:0007669"/>
    <property type="project" value="UniProtKB-KW"/>
</dbReference>
<keyword evidence="4" id="KW-0010">Activator</keyword>
<dbReference type="SUPFAM" id="SSF46785">
    <property type="entry name" value="Winged helix' DNA-binding domain"/>
    <property type="match status" value="1"/>
</dbReference>